<dbReference type="Gene3D" id="3.90.45.10">
    <property type="entry name" value="Peptide deformylase"/>
    <property type="match status" value="1"/>
</dbReference>
<dbReference type="GO" id="GO:0006412">
    <property type="term" value="P:translation"/>
    <property type="evidence" value="ECO:0007669"/>
    <property type="project" value="UniProtKB-UniRule"/>
</dbReference>
<evidence type="ECO:0000256" key="6">
    <source>
        <dbReference type="HAMAP-Rule" id="MF_00163"/>
    </source>
</evidence>
<proteinExistence type="inferred from homology"/>
<comment type="function">
    <text evidence="6">Removes the formyl group from the N-terminal Met of newly synthesized proteins. Requires at least a dipeptide for an efficient rate of reaction. N-terminal L-methionine is a prerequisite for activity but the enzyme has broad specificity at other positions.</text>
</comment>
<evidence type="ECO:0000256" key="2">
    <source>
        <dbReference type="ARBA" id="ARBA00022723"/>
    </source>
</evidence>
<organism evidence="7 8">
    <name type="scientific">Oleomonas cavernae</name>
    <dbReference type="NCBI Taxonomy" id="2320859"/>
    <lineage>
        <taxon>Bacteria</taxon>
        <taxon>Pseudomonadati</taxon>
        <taxon>Pseudomonadota</taxon>
        <taxon>Alphaproteobacteria</taxon>
        <taxon>Acetobacterales</taxon>
        <taxon>Acetobacteraceae</taxon>
        <taxon>Oleomonas</taxon>
    </lineage>
</organism>
<dbReference type="PIRSF" id="PIRSF004749">
    <property type="entry name" value="Pep_def"/>
    <property type="match status" value="1"/>
</dbReference>
<dbReference type="GO" id="GO:0046872">
    <property type="term" value="F:metal ion binding"/>
    <property type="evidence" value="ECO:0007669"/>
    <property type="project" value="UniProtKB-KW"/>
</dbReference>
<dbReference type="CDD" id="cd00487">
    <property type="entry name" value="Pep_deformylase"/>
    <property type="match status" value="1"/>
</dbReference>
<dbReference type="PANTHER" id="PTHR10458">
    <property type="entry name" value="PEPTIDE DEFORMYLASE"/>
    <property type="match status" value="1"/>
</dbReference>
<dbReference type="RefSeq" id="WP_119779196.1">
    <property type="nucleotide sequence ID" value="NZ_QYUK01000011.1"/>
</dbReference>
<evidence type="ECO:0000313" key="8">
    <source>
        <dbReference type="Proteomes" id="UP000284605"/>
    </source>
</evidence>
<sequence length="173" mass="18837">MSIRPILRMGHPVLARVADPVPDPRAPDIRALVDDMGETMRAAGGRGIAAPQVGVPLRLVIFHAPLEDEESRSLDGAPLTVLVNPVVEVVDPAMTTDWEGCLSLPGLKGAVPRPVAVRYRGLDLDGQPIDRVARGFHARVVQHECDHLDGILYPQRMADLSTLAYLENEPFED</sequence>
<evidence type="ECO:0000256" key="5">
    <source>
        <dbReference type="ARBA" id="ARBA00023004"/>
    </source>
</evidence>
<dbReference type="NCBIfam" id="NF001159">
    <property type="entry name" value="PRK00150.1-3"/>
    <property type="match status" value="1"/>
</dbReference>
<keyword evidence="5 6" id="KW-0408">Iron</keyword>
<accession>A0A418WEV6</accession>
<dbReference type="PRINTS" id="PR01576">
    <property type="entry name" value="PDEFORMYLASE"/>
</dbReference>
<evidence type="ECO:0000256" key="4">
    <source>
        <dbReference type="ARBA" id="ARBA00022917"/>
    </source>
</evidence>
<feature type="active site" evidence="6">
    <location>
        <position position="144"/>
    </location>
</feature>
<dbReference type="InterPro" id="IPR023635">
    <property type="entry name" value="Peptide_deformylase"/>
</dbReference>
<keyword evidence="8" id="KW-1185">Reference proteome</keyword>
<dbReference type="FunFam" id="3.90.45.10:FF:000003">
    <property type="entry name" value="Peptide deformylase"/>
    <property type="match status" value="1"/>
</dbReference>
<keyword evidence="3 6" id="KW-0378">Hydrolase</keyword>
<comment type="cofactor">
    <cofactor evidence="6">
        <name>Fe(2+)</name>
        <dbReference type="ChEBI" id="CHEBI:29033"/>
    </cofactor>
    <text evidence="6">Binds 1 Fe(2+) ion.</text>
</comment>
<comment type="catalytic activity">
    <reaction evidence="6">
        <text>N-terminal N-formyl-L-methionyl-[peptide] + H2O = N-terminal L-methionyl-[peptide] + formate</text>
        <dbReference type="Rhea" id="RHEA:24420"/>
        <dbReference type="Rhea" id="RHEA-COMP:10639"/>
        <dbReference type="Rhea" id="RHEA-COMP:10640"/>
        <dbReference type="ChEBI" id="CHEBI:15377"/>
        <dbReference type="ChEBI" id="CHEBI:15740"/>
        <dbReference type="ChEBI" id="CHEBI:49298"/>
        <dbReference type="ChEBI" id="CHEBI:64731"/>
        <dbReference type="EC" id="3.5.1.88"/>
    </reaction>
</comment>
<gene>
    <name evidence="6 7" type="primary">def</name>
    <name evidence="7" type="ORF">D3874_17410</name>
</gene>
<evidence type="ECO:0000256" key="3">
    <source>
        <dbReference type="ARBA" id="ARBA00022801"/>
    </source>
</evidence>
<dbReference type="Pfam" id="PF01327">
    <property type="entry name" value="Pep_deformylase"/>
    <property type="match status" value="1"/>
</dbReference>
<evidence type="ECO:0000313" key="7">
    <source>
        <dbReference type="EMBL" id="RJF88561.1"/>
    </source>
</evidence>
<dbReference type="PANTHER" id="PTHR10458:SF20">
    <property type="entry name" value="PEPTIDE DEFORMYLASE 1"/>
    <property type="match status" value="1"/>
</dbReference>
<dbReference type="AlphaFoldDB" id="A0A418WEV6"/>
<dbReference type="EC" id="3.5.1.88" evidence="6"/>
<protein>
    <recommendedName>
        <fullName evidence="6">Peptide deformylase</fullName>
        <shortName evidence="6">PDF</shortName>
        <ecNumber evidence="6">3.5.1.88</ecNumber>
    </recommendedName>
    <alternativeName>
        <fullName evidence="6">Polypeptide deformylase</fullName>
    </alternativeName>
</protein>
<keyword evidence="4 6" id="KW-0648">Protein biosynthesis</keyword>
<feature type="binding site" evidence="6">
    <location>
        <position position="147"/>
    </location>
    <ligand>
        <name>Fe cation</name>
        <dbReference type="ChEBI" id="CHEBI:24875"/>
    </ligand>
</feature>
<dbReference type="Proteomes" id="UP000284605">
    <property type="component" value="Unassembled WGS sequence"/>
</dbReference>
<feature type="binding site" evidence="6">
    <location>
        <position position="101"/>
    </location>
    <ligand>
        <name>Fe cation</name>
        <dbReference type="ChEBI" id="CHEBI:24875"/>
    </ligand>
</feature>
<dbReference type="HAMAP" id="MF_00163">
    <property type="entry name" value="Pep_deformylase"/>
    <property type="match status" value="1"/>
</dbReference>
<evidence type="ECO:0000256" key="1">
    <source>
        <dbReference type="ARBA" id="ARBA00010759"/>
    </source>
</evidence>
<dbReference type="EMBL" id="QYUK01000011">
    <property type="protein sequence ID" value="RJF88561.1"/>
    <property type="molecule type" value="Genomic_DNA"/>
</dbReference>
<comment type="similarity">
    <text evidence="1 6">Belongs to the polypeptide deformylase family.</text>
</comment>
<dbReference type="SUPFAM" id="SSF56420">
    <property type="entry name" value="Peptide deformylase"/>
    <property type="match status" value="1"/>
</dbReference>
<feature type="binding site" evidence="6">
    <location>
        <position position="143"/>
    </location>
    <ligand>
        <name>Fe cation</name>
        <dbReference type="ChEBI" id="CHEBI:24875"/>
    </ligand>
</feature>
<comment type="caution">
    <text evidence="7">The sequence shown here is derived from an EMBL/GenBank/DDBJ whole genome shotgun (WGS) entry which is preliminary data.</text>
</comment>
<keyword evidence="2 6" id="KW-0479">Metal-binding</keyword>
<dbReference type="GO" id="GO:0042586">
    <property type="term" value="F:peptide deformylase activity"/>
    <property type="evidence" value="ECO:0007669"/>
    <property type="project" value="UniProtKB-UniRule"/>
</dbReference>
<dbReference type="InterPro" id="IPR036821">
    <property type="entry name" value="Peptide_deformylase_sf"/>
</dbReference>
<dbReference type="OrthoDB" id="9804313at2"/>
<reference evidence="7 8" key="1">
    <citation type="submission" date="2018-09" db="EMBL/GenBank/DDBJ databases">
        <authorList>
            <person name="Zhu H."/>
        </authorList>
    </citation>
    <scope>NUCLEOTIDE SEQUENCE [LARGE SCALE GENOMIC DNA]</scope>
    <source>
        <strain evidence="7 8">K1W22B-8</strain>
    </source>
</reference>
<dbReference type="NCBIfam" id="TIGR00079">
    <property type="entry name" value="pept_deformyl"/>
    <property type="match status" value="1"/>
</dbReference>
<name>A0A418WEV6_9PROT</name>